<proteinExistence type="predicted"/>
<evidence type="ECO:0000313" key="2">
    <source>
        <dbReference type="Proteomes" id="UP001060215"/>
    </source>
</evidence>
<sequence>MTVRILDMKSSHSSADDFFQEICSEVKRSTLEEYIRQIEKEWAEAKKELQEERDNVRRLTLDREETMKNAMRQVEEMGKN</sequence>
<keyword evidence="2" id="KW-1185">Reference proteome</keyword>
<protein>
    <submittedName>
        <fullName evidence="1">Nuclear-pore anchor</fullName>
    </submittedName>
</protein>
<gene>
    <name evidence="1" type="ORF">LOK49_LG15G00761</name>
</gene>
<dbReference type="Proteomes" id="UP001060215">
    <property type="component" value="Chromosome 11"/>
</dbReference>
<accession>A0ACC0F2R2</accession>
<reference evidence="1 2" key="1">
    <citation type="journal article" date="2022" name="Plant J.">
        <title>Chromosome-level genome of Camellia lanceoleosa provides a valuable resource for understanding genome evolution and self-incompatibility.</title>
        <authorList>
            <person name="Gong W."/>
            <person name="Xiao S."/>
            <person name="Wang L."/>
            <person name="Liao Z."/>
            <person name="Chang Y."/>
            <person name="Mo W."/>
            <person name="Hu G."/>
            <person name="Li W."/>
            <person name="Zhao G."/>
            <person name="Zhu H."/>
            <person name="Hu X."/>
            <person name="Ji K."/>
            <person name="Xiang X."/>
            <person name="Song Q."/>
            <person name="Yuan D."/>
            <person name="Jin S."/>
            <person name="Zhang L."/>
        </authorList>
    </citation>
    <scope>NUCLEOTIDE SEQUENCE [LARGE SCALE GENOMIC DNA]</scope>
    <source>
        <strain evidence="1">SQ_2022a</strain>
    </source>
</reference>
<evidence type="ECO:0000313" key="1">
    <source>
        <dbReference type="EMBL" id="KAI7982597.1"/>
    </source>
</evidence>
<dbReference type="EMBL" id="CM045768">
    <property type="protein sequence ID" value="KAI7982597.1"/>
    <property type="molecule type" value="Genomic_DNA"/>
</dbReference>
<comment type="caution">
    <text evidence="1">The sequence shown here is derived from an EMBL/GenBank/DDBJ whole genome shotgun (WGS) entry which is preliminary data.</text>
</comment>
<name>A0ACC0F2R2_9ERIC</name>
<organism evidence="1 2">
    <name type="scientific">Camellia lanceoleosa</name>
    <dbReference type="NCBI Taxonomy" id="1840588"/>
    <lineage>
        <taxon>Eukaryota</taxon>
        <taxon>Viridiplantae</taxon>
        <taxon>Streptophyta</taxon>
        <taxon>Embryophyta</taxon>
        <taxon>Tracheophyta</taxon>
        <taxon>Spermatophyta</taxon>
        <taxon>Magnoliopsida</taxon>
        <taxon>eudicotyledons</taxon>
        <taxon>Gunneridae</taxon>
        <taxon>Pentapetalae</taxon>
        <taxon>asterids</taxon>
        <taxon>Ericales</taxon>
        <taxon>Theaceae</taxon>
        <taxon>Camellia</taxon>
    </lineage>
</organism>